<dbReference type="Proteomes" id="UP000078555">
    <property type="component" value="Unassembled WGS sequence"/>
</dbReference>
<dbReference type="AlphaFoldDB" id="A0A1A8YLQ5"/>
<evidence type="ECO:0000313" key="3">
    <source>
        <dbReference type="Proteomes" id="UP000078555"/>
    </source>
</evidence>
<dbReference type="EMBL" id="FLRD01000039">
    <property type="protein sequence ID" value="SBT32501.1"/>
    <property type="molecule type" value="Genomic_DNA"/>
</dbReference>
<organism evidence="2 3">
    <name type="scientific">Plasmodium ovale wallikeri</name>
    <dbReference type="NCBI Taxonomy" id="864142"/>
    <lineage>
        <taxon>Eukaryota</taxon>
        <taxon>Sar</taxon>
        <taxon>Alveolata</taxon>
        <taxon>Apicomplexa</taxon>
        <taxon>Aconoidasida</taxon>
        <taxon>Haemosporida</taxon>
        <taxon>Plasmodiidae</taxon>
        <taxon>Plasmodium</taxon>
        <taxon>Plasmodium (Plasmodium)</taxon>
    </lineage>
</organism>
<feature type="domain" description="BSD" evidence="1">
    <location>
        <begin position="73"/>
        <end position="115"/>
    </location>
</feature>
<keyword evidence="3" id="KW-1185">Reference proteome</keyword>
<dbReference type="Gene3D" id="1.10.3970.10">
    <property type="entry name" value="BSD domain"/>
    <property type="match status" value="1"/>
</dbReference>
<dbReference type="PROSITE" id="PS50858">
    <property type="entry name" value="BSD"/>
    <property type="match status" value="1"/>
</dbReference>
<proteinExistence type="predicted"/>
<gene>
    <name evidence="2" type="ORF">POVWA1_012420</name>
</gene>
<dbReference type="Pfam" id="PF03909">
    <property type="entry name" value="BSD"/>
    <property type="match status" value="1"/>
</dbReference>
<evidence type="ECO:0000313" key="2">
    <source>
        <dbReference type="EMBL" id="SBT32501.1"/>
    </source>
</evidence>
<name>A0A1A8YLQ5_PLAOA</name>
<protein>
    <submittedName>
        <fullName evidence="2">BSD-domain protein, putative</fullName>
    </submittedName>
</protein>
<evidence type="ECO:0000259" key="1">
    <source>
        <dbReference type="PROSITE" id="PS50858"/>
    </source>
</evidence>
<reference evidence="3" key="1">
    <citation type="submission" date="2016-05" db="EMBL/GenBank/DDBJ databases">
        <authorList>
            <person name="Naeem Raeece"/>
        </authorList>
    </citation>
    <scope>NUCLEOTIDE SEQUENCE [LARGE SCALE GENOMIC DNA]</scope>
</reference>
<dbReference type="SMART" id="SM00751">
    <property type="entry name" value="BSD"/>
    <property type="match status" value="1"/>
</dbReference>
<accession>A0A1A8YLQ5</accession>
<dbReference type="InterPro" id="IPR005607">
    <property type="entry name" value="BSD_dom"/>
</dbReference>
<sequence length="188" mass="21978">MGNKHSRRKKYELCEVQYEKEFELKYPWNEIIKWGGNDLNVDISIMTIQRIIEEIKDITIDEENFFNVTEGKSIDSFHFDKDFVLWATSLLKEIKNLKKVRYNIVPKLISENEFWMERRKNGAIPGFHFLCTDSVDANVENKIEMDIEIDANIGAKIDVRINVAAEIGGLDLKKLRTRKKNPQKLLGS</sequence>
<dbReference type="InterPro" id="IPR035925">
    <property type="entry name" value="BSD_dom_sf"/>
</dbReference>
<dbReference type="SUPFAM" id="SSF140383">
    <property type="entry name" value="BSD domain-like"/>
    <property type="match status" value="1"/>
</dbReference>